<keyword evidence="2 4" id="KW-0728">SH3 domain</keyword>
<dbReference type="InterPro" id="IPR036028">
    <property type="entry name" value="SH3-like_dom_sf"/>
</dbReference>
<evidence type="ECO:0000259" key="7">
    <source>
        <dbReference type="PROSITE" id="PS50831"/>
    </source>
</evidence>
<dbReference type="InterPro" id="IPR001452">
    <property type="entry name" value="SH3_domain"/>
</dbReference>
<evidence type="ECO:0000256" key="4">
    <source>
        <dbReference type="PROSITE-ProRule" id="PRU00192"/>
    </source>
</evidence>
<dbReference type="AlphaFoldDB" id="A0AAJ7SHF6"/>
<feature type="domain" description="SoHo" evidence="7">
    <location>
        <begin position="59"/>
        <end position="121"/>
    </location>
</feature>
<feature type="compositionally biased region" description="Acidic residues" evidence="5">
    <location>
        <begin position="1"/>
        <end position="12"/>
    </location>
</feature>
<dbReference type="RefSeq" id="XP_028968796.1">
    <property type="nucleotide sequence ID" value="XM_029112963.1"/>
</dbReference>
<feature type="domain" description="SH3" evidence="6">
    <location>
        <begin position="455"/>
        <end position="516"/>
    </location>
</feature>
<dbReference type="Proteomes" id="UP000694867">
    <property type="component" value="Unplaced"/>
</dbReference>
<accession>A0AAJ7SHF6</accession>
<dbReference type="KEGG" id="goe:100907732"/>
<reference evidence="9" key="1">
    <citation type="submission" date="2025-08" db="UniProtKB">
        <authorList>
            <consortium name="RefSeq"/>
        </authorList>
    </citation>
    <scope>IDENTIFICATION</scope>
</reference>
<dbReference type="Gene3D" id="2.30.30.40">
    <property type="entry name" value="SH3 Domains"/>
    <property type="match status" value="2"/>
</dbReference>
<dbReference type="SMART" id="SM00459">
    <property type="entry name" value="Sorb"/>
    <property type="match status" value="1"/>
</dbReference>
<evidence type="ECO:0000256" key="5">
    <source>
        <dbReference type="SAM" id="MobiDB-lite"/>
    </source>
</evidence>
<dbReference type="InterPro" id="IPR050384">
    <property type="entry name" value="Endophilin_SH3RF"/>
</dbReference>
<dbReference type="Pfam" id="PF00018">
    <property type="entry name" value="SH3_1"/>
    <property type="match status" value="2"/>
</dbReference>
<feature type="region of interest" description="Disordered" evidence="5">
    <location>
        <begin position="201"/>
        <end position="220"/>
    </location>
</feature>
<evidence type="ECO:0000313" key="9">
    <source>
        <dbReference type="RefSeq" id="XP_028968796.1"/>
    </source>
</evidence>
<dbReference type="PANTHER" id="PTHR14167">
    <property type="entry name" value="SH3 DOMAIN-CONTAINING"/>
    <property type="match status" value="1"/>
</dbReference>
<feature type="domain" description="SH3" evidence="6">
    <location>
        <begin position="387"/>
        <end position="446"/>
    </location>
</feature>
<proteinExistence type="predicted"/>
<dbReference type="PROSITE" id="PS50831">
    <property type="entry name" value="SOHO"/>
    <property type="match status" value="1"/>
</dbReference>
<protein>
    <submittedName>
        <fullName evidence="9">Sorbin and SH3 domain-containing protein 1</fullName>
    </submittedName>
</protein>
<evidence type="ECO:0000313" key="8">
    <source>
        <dbReference type="Proteomes" id="UP000694867"/>
    </source>
</evidence>
<dbReference type="PROSITE" id="PS50002">
    <property type="entry name" value="SH3"/>
    <property type="match status" value="2"/>
</dbReference>
<comment type="subcellular location">
    <subcellularLocation>
        <location evidence="1">Cell junction</location>
    </subcellularLocation>
</comment>
<dbReference type="SMART" id="SM00326">
    <property type="entry name" value="SH3"/>
    <property type="match status" value="2"/>
</dbReference>
<dbReference type="PANTHER" id="PTHR14167:SF116">
    <property type="entry name" value="CAP, ISOFORM AC"/>
    <property type="match status" value="1"/>
</dbReference>
<name>A0AAJ7SHF6_9ACAR</name>
<evidence type="ECO:0000256" key="1">
    <source>
        <dbReference type="ARBA" id="ARBA00004282"/>
    </source>
</evidence>
<keyword evidence="8" id="KW-1185">Reference proteome</keyword>
<evidence type="ECO:0000256" key="2">
    <source>
        <dbReference type="ARBA" id="ARBA00022443"/>
    </source>
</evidence>
<keyword evidence="3" id="KW-0965">Cell junction</keyword>
<dbReference type="GO" id="GO:0070161">
    <property type="term" value="C:anchoring junction"/>
    <property type="evidence" value="ECO:0007669"/>
    <property type="project" value="UniProtKB-SubCell"/>
</dbReference>
<organism evidence="8 9">
    <name type="scientific">Galendromus occidentalis</name>
    <name type="common">western predatory mite</name>
    <dbReference type="NCBI Taxonomy" id="34638"/>
    <lineage>
        <taxon>Eukaryota</taxon>
        <taxon>Metazoa</taxon>
        <taxon>Ecdysozoa</taxon>
        <taxon>Arthropoda</taxon>
        <taxon>Chelicerata</taxon>
        <taxon>Arachnida</taxon>
        <taxon>Acari</taxon>
        <taxon>Parasitiformes</taxon>
        <taxon>Mesostigmata</taxon>
        <taxon>Gamasina</taxon>
        <taxon>Phytoseioidea</taxon>
        <taxon>Phytoseiidae</taxon>
        <taxon>Typhlodrominae</taxon>
        <taxon>Galendromus</taxon>
    </lineage>
</organism>
<sequence length="523" mass="59297">MPILGESEDEDYIIPAAKGPHHHQEPAAPSSAESPLGAAESECASPFLLTTTKRKIIHRGQAPKIQGVGPTENGVPIAARGNVDDEHAGDWYRTMYKRLHAYHKPKSDQEIITVRVKRGLAHYRDDGYISEPEHSSEERRQFCEKRWPYEHPQEDDLQSKKPYSVYRVSPKRIEDYTPADSVASTPSVVASKNAFVQGDKKYHASNPRSDKSPQISPKPNYVPLLSVFNEDDSYRMVRIARENQKQYTPSRTVQREWYRNVQKGSDIPLGGFRRAVVSPPKDPIVGPCPAVQKQQTTAADETAAYIDEPSMSLERDYEDLKAMAQLRSAQDSGQDRALRRLYDEVDHHIRRQQDAGFSTGLDEFVTGQRGETGSVYETVFYTPDNKEVIMLGRVIYDFIAHASRELNLKKGDLVYIFKKIDRNWYEGECLGKTGIFPVRYVDAFPPSSIDTLASVRIQEGVATGRFPFFAKSPAELGFKVGDKLRLIRRIDHNWFEARIGQQQGLVPENYLTIVQEPTEISRN</sequence>
<dbReference type="InterPro" id="IPR003127">
    <property type="entry name" value="SoHo_dom"/>
</dbReference>
<evidence type="ECO:0000256" key="3">
    <source>
        <dbReference type="ARBA" id="ARBA00022949"/>
    </source>
</evidence>
<feature type="region of interest" description="Disordered" evidence="5">
    <location>
        <begin position="1"/>
        <end position="39"/>
    </location>
</feature>
<dbReference type="GeneID" id="100907732"/>
<gene>
    <name evidence="9" type="primary">LOC100907732</name>
</gene>
<dbReference type="SUPFAM" id="SSF50044">
    <property type="entry name" value="SH3-domain"/>
    <property type="match status" value="2"/>
</dbReference>
<evidence type="ECO:0000259" key="6">
    <source>
        <dbReference type="PROSITE" id="PS50002"/>
    </source>
</evidence>